<dbReference type="InterPro" id="IPR038587">
    <property type="entry name" value="Ribosomal_eL40_sf"/>
</dbReference>
<keyword evidence="2" id="KW-0472">Membrane</keyword>
<protein>
    <submittedName>
        <fullName evidence="3">Uncharacterized protein</fullName>
    </submittedName>
</protein>
<gene>
    <name evidence="3" type="ORF">GETHPA_27280</name>
</gene>
<dbReference type="Proteomes" id="UP001165089">
    <property type="component" value="Unassembled WGS sequence"/>
</dbReference>
<dbReference type="EMBL" id="BSDD01000005">
    <property type="protein sequence ID" value="GLH71195.1"/>
    <property type="molecule type" value="Genomic_DNA"/>
</dbReference>
<name>A0ABQ5QAQ4_9BACT</name>
<reference evidence="3 4" key="1">
    <citation type="journal article" date="2023" name="Antonie Van Leeuwenhoek">
        <title>Mesoterricola silvestris gen. nov., sp. nov., Mesoterricola sediminis sp. nov., Geothrix oryzae sp. nov., Geothrix edaphica sp. nov., Geothrix rubra sp. nov., and Geothrix limicola sp. nov., six novel members of Acidobacteriota isolated from soils.</title>
        <authorList>
            <person name="Itoh H."/>
            <person name="Sugisawa Y."/>
            <person name="Mise K."/>
            <person name="Xu Z."/>
            <person name="Kuniyasu M."/>
            <person name="Ushijima N."/>
            <person name="Kawano K."/>
            <person name="Kobayashi E."/>
            <person name="Shiratori Y."/>
            <person name="Masuda Y."/>
            <person name="Senoo K."/>
        </authorList>
    </citation>
    <scope>NUCLEOTIDE SEQUENCE [LARGE SCALE GENOMIC DNA]</scope>
    <source>
        <strain evidence="3 4">Red803</strain>
    </source>
</reference>
<dbReference type="Gene3D" id="4.10.1060.50">
    <property type="match status" value="1"/>
</dbReference>
<evidence type="ECO:0000313" key="4">
    <source>
        <dbReference type="Proteomes" id="UP001165089"/>
    </source>
</evidence>
<feature type="transmembrane region" description="Helical" evidence="2">
    <location>
        <begin position="26"/>
        <end position="46"/>
    </location>
</feature>
<dbReference type="RefSeq" id="WP_285727210.1">
    <property type="nucleotide sequence ID" value="NZ_BSDD01000005.1"/>
</dbReference>
<evidence type="ECO:0000313" key="3">
    <source>
        <dbReference type="EMBL" id="GLH71195.1"/>
    </source>
</evidence>
<keyword evidence="4" id="KW-1185">Reference proteome</keyword>
<comment type="caution">
    <text evidence="3">The sequence shown here is derived from an EMBL/GenBank/DDBJ whole genome shotgun (WGS) entry which is preliminary data.</text>
</comment>
<evidence type="ECO:0000256" key="2">
    <source>
        <dbReference type="SAM" id="Phobius"/>
    </source>
</evidence>
<accession>A0ABQ5QAQ4</accession>
<keyword evidence="2" id="KW-0812">Transmembrane</keyword>
<proteinExistence type="predicted"/>
<organism evidence="3 4">
    <name type="scientific">Geothrix rubra</name>
    <dbReference type="NCBI Taxonomy" id="2927977"/>
    <lineage>
        <taxon>Bacteria</taxon>
        <taxon>Pseudomonadati</taxon>
        <taxon>Acidobacteriota</taxon>
        <taxon>Holophagae</taxon>
        <taxon>Holophagales</taxon>
        <taxon>Holophagaceae</taxon>
        <taxon>Geothrix</taxon>
    </lineage>
</organism>
<dbReference type="InterPro" id="IPR011332">
    <property type="entry name" value="Ribosomal_zn-bd"/>
</dbReference>
<feature type="region of interest" description="Disordered" evidence="1">
    <location>
        <begin position="1"/>
        <end position="21"/>
    </location>
</feature>
<keyword evidence="2" id="KW-1133">Transmembrane helix</keyword>
<sequence length="85" mass="9666">MSVRQPAVSLQEQPAKPEKPWSPTGIVLQGWQKGLLLVILLGVLYLRLWRRKQARIQVCSHCGEKNPPHLSNCRKCAAPMLNLKR</sequence>
<dbReference type="SUPFAM" id="SSF57829">
    <property type="entry name" value="Zn-binding ribosomal proteins"/>
    <property type="match status" value="1"/>
</dbReference>
<evidence type="ECO:0000256" key="1">
    <source>
        <dbReference type="SAM" id="MobiDB-lite"/>
    </source>
</evidence>